<accession>A0A3A8NVG9</accession>
<feature type="region of interest" description="Disordered" evidence="5">
    <location>
        <begin position="1"/>
        <end position="25"/>
    </location>
</feature>
<gene>
    <name evidence="7" type="ORF">D7X12_00075</name>
</gene>
<name>A0A3A8NVG9_9BACT</name>
<dbReference type="Pfam" id="PF05023">
    <property type="entry name" value="Phytochelatin"/>
    <property type="match status" value="2"/>
</dbReference>
<dbReference type="InterPro" id="IPR007719">
    <property type="entry name" value="PCS_N"/>
</dbReference>
<dbReference type="InterPro" id="IPR038156">
    <property type="entry name" value="PCS_N_sf"/>
</dbReference>
<evidence type="ECO:0000256" key="2">
    <source>
        <dbReference type="ARBA" id="ARBA00022539"/>
    </source>
</evidence>
<dbReference type="EC" id="2.3.2.15" evidence="1"/>
<dbReference type="AlphaFoldDB" id="A0A3A8NVG9"/>
<evidence type="ECO:0000313" key="7">
    <source>
        <dbReference type="EMBL" id="RKH48377.1"/>
    </source>
</evidence>
<comment type="caution">
    <text evidence="7">The sequence shown here is derived from an EMBL/GenBank/DDBJ whole genome shotgun (WGS) entry which is preliminary data.</text>
</comment>
<evidence type="ECO:0000256" key="3">
    <source>
        <dbReference type="ARBA" id="ARBA00022679"/>
    </source>
</evidence>
<keyword evidence="2" id="KW-0104">Cadmium</keyword>
<dbReference type="GO" id="GO:0046872">
    <property type="term" value="F:metal ion binding"/>
    <property type="evidence" value="ECO:0007669"/>
    <property type="project" value="UniProtKB-KW"/>
</dbReference>
<dbReference type="GO" id="GO:0010038">
    <property type="term" value="P:response to metal ion"/>
    <property type="evidence" value="ECO:0007669"/>
    <property type="project" value="InterPro"/>
</dbReference>
<proteinExistence type="predicted"/>
<evidence type="ECO:0000313" key="8">
    <source>
        <dbReference type="Proteomes" id="UP000273405"/>
    </source>
</evidence>
<organism evidence="7 8">
    <name type="scientific">Corallococcus sicarius</name>
    <dbReference type="NCBI Taxonomy" id="2316726"/>
    <lineage>
        <taxon>Bacteria</taxon>
        <taxon>Pseudomonadati</taxon>
        <taxon>Myxococcota</taxon>
        <taxon>Myxococcia</taxon>
        <taxon>Myxococcales</taxon>
        <taxon>Cystobacterineae</taxon>
        <taxon>Myxococcaceae</taxon>
        <taxon>Corallococcus</taxon>
    </lineage>
</organism>
<feature type="domain" description="Peptidase C83" evidence="6">
    <location>
        <begin position="78"/>
        <end position="332"/>
    </location>
</feature>
<dbReference type="InterPro" id="IPR040409">
    <property type="entry name" value="PCS-like"/>
</dbReference>
<dbReference type="Gene3D" id="3.90.70.30">
    <property type="entry name" value="Phytochelatin synthase, N-terminal domain"/>
    <property type="match status" value="1"/>
</dbReference>
<protein>
    <recommendedName>
        <fullName evidence="1">glutathione gamma-glutamylcysteinyltransferase</fullName>
        <ecNumber evidence="1">2.3.2.15</ecNumber>
    </recommendedName>
</protein>
<dbReference type="InterPro" id="IPR038765">
    <property type="entry name" value="Papain-like_cys_pep_sf"/>
</dbReference>
<keyword evidence="4" id="KW-0479">Metal-binding</keyword>
<evidence type="ECO:0000256" key="4">
    <source>
        <dbReference type="ARBA" id="ARBA00022723"/>
    </source>
</evidence>
<reference evidence="8" key="1">
    <citation type="submission" date="2018-09" db="EMBL/GenBank/DDBJ databases">
        <authorList>
            <person name="Livingstone P.G."/>
            <person name="Whitworth D.E."/>
        </authorList>
    </citation>
    <scope>NUCLEOTIDE SEQUENCE [LARGE SCALE GENOMIC DNA]</scope>
    <source>
        <strain evidence="8">CA040B</strain>
    </source>
</reference>
<evidence type="ECO:0000259" key="6">
    <source>
        <dbReference type="PROSITE" id="PS51443"/>
    </source>
</evidence>
<keyword evidence="8" id="KW-1185">Reference proteome</keyword>
<dbReference type="PROSITE" id="PS51443">
    <property type="entry name" value="PCS"/>
    <property type="match status" value="1"/>
</dbReference>
<dbReference type="PANTHER" id="PTHR33447">
    <property type="entry name" value="GLUTATHIONE GAMMA-GLUTAMYLCYSTEINYLTRANSFERASE"/>
    <property type="match status" value="1"/>
</dbReference>
<dbReference type="GO" id="GO:0016756">
    <property type="term" value="F:glutathione gamma-glutamylcysteinyltransferase activity"/>
    <property type="evidence" value="ECO:0007669"/>
    <property type="project" value="UniProtKB-EC"/>
</dbReference>
<evidence type="ECO:0000256" key="1">
    <source>
        <dbReference type="ARBA" id="ARBA00012468"/>
    </source>
</evidence>
<dbReference type="SUPFAM" id="SSF54001">
    <property type="entry name" value="Cysteine proteinases"/>
    <property type="match status" value="1"/>
</dbReference>
<dbReference type="GO" id="GO:0046938">
    <property type="term" value="P:phytochelatin biosynthetic process"/>
    <property type="evidence" value="ECO:0007669"/>
    <property type="project" value="InterPro"/>
</dbReference>
<keyword evidence="3" id="KW-0808">Transferase</keyword>
<dbReference type="PANTHER" id="PTHR33447:SF20">
    <property type="entry name" value="GLUTATHIONE GAMMA-GLUTAMYLCYSTEINYLTRANSFERASE"/>
    <property type="match status" value="1"/>
</dbReference>
<sequence>MGWRKSRFLRGPASGGERRSPLTGPAGLGAQRGWISVMSVPMAGFAHALRAHTSRETAFMKMLRTTLLVLGGGLAAFAPMTAPARGSKPAPPVIVTFTAPESIKRLERSRHKVDFFHLSNQFESQGNKAFCGPTSSVIVLNAVRMGNDAVAKPQDPSLVSAEDLEQLPPGFDPLFHRYTQNNFFDARVQEVKARAEVFGQPRGEAGKSDSGIQLRQLAGMLAAQGLDVKLRILDDSLKDAAVREELKQNLKTQGDYVIINYFRPVLGQQGGGHISPLAAYDAKSDSFLVMDVNATDQRWVWVKASALLASMRTPDVQEHRGYLLVTEGKPAQARDTP</sequence>
<dbReference type="EMBL" id="RAWG01000001">
    <property type="protein sequence ID" value="RKH48377.1"/>
    <property type="molecule type" value="Genomic_DNA"/>
</dbReference>
<dbReference type="Proteomes" id="UP000273405">
    <property type="component" value="Unassembled WGS sequence"/>
</dbReference>
<evidence type="ECO:0000256" key="5">
    <source>
        <dbReference type="SAM" id="MobiDB-lite"/>
    </source>
</evidence>